<evidence type="ECO:0000259" key="2">
    <source>
        <dbReference type="Pfam" id="PF07179"/>
    </source>
</evidence>
<evidence type="ECO:0000256" key="1">
    <source>
        <dbReference type="SAM" id="MobiDB-lite"/>
    </source>
</evidence>
<feature type="region of interest" description="Disordered" evidence="1">
    <location>
        <begin position="1"/>
        <end position="28"/>
    </location>
</feature>
<protein>
    <recommendedName>
        <fullName evidence="2">SseB protein N-terminal domain-containing protein</fullName>
    </recommendedName>
</protein>
<dbReference type="Proteomes" id="UP000004474">
    <property type="component" value="Unassembled WGS sequence"/>
</dbReference>
<gene>
    <name evidence="3" type="ORF">B277_05426</name>
</gene>
<reference evidence="3 4" key="1">
    <citation type="journal article" date="2012" name="J. Bacteriol.">
        <title>Genome Sequence of Janibacter hoylei MTCC8307, Isolated from the Stratospheric Air.</title>
        <authorList>
            <person name="Pawar S.P."/>
            <person name="Dhotre D.P."/>
            <person name="Shetty S.A."/>
            <person name="Chowdhury S.P."/>
            <person name="Chaudhari B.L."/>
            <person name="Shouche Y.S."/>
        </authorList>
    </citation>
    <scope>NUCLEOTIDE SEQUENCE [LARGE SCALE GENOMIC DNA]</scope>
    <source>
        <strain evidence="3 4">PVAS-1</strain>
    </source>
</reference>
<sequence length="243" mass="25415">MSGVDPTDSAGVPWQGRSLPTGGFEGDDGAADAGLMRALTTGGEAEVLEHLAAARLLVPVTAVATETTEDGHGQTSDKEADMAVLLLEHPDGRTALPVFTSMESLAAFDASVRPVPVEAARAAQAAVSESADLMVLDCASEQAFEIRASMVWALAQQRPWLPAHEDPFVEQSVERACAEHPEITGTELVEGIPDGQGVLQVRLTLVPGLQVEEVQALVTAVAEQLATDGELRARVDGLSFAVV</sequence>
<dbReference type="AlphaFoldDB" id="K1E464"/>
<dbReference type="eggNOG" id="COG0106">
    <property type="taxonomic scope" value="Bacteria"/>
</dbReference>
<evidence type="ECO:0000313" key="3">
    <source>
        <dbReference type="EMBL" id="EKA61826.1"/>
    </source>
</evidence>
<dbReference type="Pfam" id="PF07179">
    <property type="entry name" value="SseB"/>
    <property type="match status" value="1"/>
</dbReference>
<dbReference type="EMBL" id="ALWX01000021">
    <property type="protein sequence ID" value="EKA61826.1"/>
    <property type="molecule type" value="Genomic_DNA"/>
</dbReference>
<accession>K1E464</accession>
<evidence type="ECO:0000313" key="4">
    <source>
        <dbReference type="Proteomes" id="UP000004474"/>
    </source>
</evidence>
<dbReference type="InterPro" id="IPR009839">
    <property type="entry name" value="SseB_N"/>
</dbReference>
<proteinExistence type="predicted"/>
<organism evidence="3 4">
    <name type="scientific">Janibacter hoylei PVAS-1</name>
    <dbReference type="NCBI Taxonomy" id="1210046"/>
    <lineage>
        <taxon>Bacteria</taxon>
        <taxon>Bacillati</taxon>
        <taxon>Actinomycetota</taxon>
        <taxon>Actinomycetes</taxon>
        <taxon>Micrococcales</taxon>
        <taxon>Intrasporangiaceae</taxon>
        <taxon>Janibacter</taxon>
    </lineage>
</organism>
<dbReference type="PATRIC" id="fig|1210046.3.peg.1051"/>
<dbReference type="STRING" id="1210046.B277_05426"/>
<name>K1E464_9MICO</name>
<comment type="caution">
    <text evidence="3">The sequence shown here is derived from an EMBL/GenBank/DDBJ whole genome shotgun (WGS) entry which is preliminary data.</text>
</comment>
<feature type="domain" description="SseB protein N-terminal" evidence="2">
    <location>
        <begin position="42"/>
        <end position="153"/>
    </location>
</feature>